<dbReference type="GO" id="GO:0008270">
    <property type="term" value="F:zinc ion binding"/>
    <property type="evidence" value="ECO:0007669"/>
    <property type="project" value="UniProtKB-KW"/>
</dbReference>
<evidence type="ECO:0000256" key="2">
    <source>
        <dbReference type="ARBA" id="ARBA00022737"/>
    </source>
</evidence>
<feature type="domain" description="C2H2-type" evidence="7">
    <location>
        <begin position="1101"/>
        <end position="1125"/>
    </location>
</feature>
<evidence type="ECO:0000259" key="7">
    <source>
        <dbReference type="PROSITE" id="PS50157"/>
    </source>
</evidence>
<feature type="domain" description="C2H2-type" evidence="7">
    <location>
        <begin position="248"/>
        <end position="275"/>
    </location>
</feature>
<feature type="compositionally biased region" description="Acidic residues" evidence="6">
    <location>
        <begin position="37"/>
        <end position="54"/>
    </location>
</feature>
<gene>
    <name evidence="8" type="ORF">CCAP1982_LOCUS8031</name>
</gene>
<feature type="compositionally biased region" description="Polar residues" evidence="6">
    <location>
        <begin position="917"/>
        <end position="927"/>
    </location>
</feature>
<feature type="domain" description="C2H2-type" evidence="7">
    <location>
        <begin position="107"/>
        <end position="135"/>
    </location>
</feature>
<feature type="domain" description="C2H2-type" evidence="7">
    <location>
        <begin position="519"/>
        <end position="547"/>
    </location>
</feature>
<dbReference type="OrthoDB" id="7932682at2759"/>
<dbReference type="PANTHER" id="PTHR24379">
    <property type="entry name" value="KRAB AND ZINC FINGER DOMAIN-CONTAINING"/>
    <property type="match status" value="1"/>
</dbReference>
<dbReference type="SMART" id="SM00355">
    <property type="entry name" value="ZnF_C2H2"/>
    <property type="match status" value="21"/>
</dbReference>
<dbReference type="Proteomes" id="UP000606786">
    <property type="component" value="Unassembled WGS sequence"/>
</dbReference>
<feature type="region of interest" description="Disordered" evidence="6">
    <location>
        <begin position="1"/>
        <end position="66"/>
    </location>
</feature>
<feature type="domain" description="C2H2-type" evidence="7">
    <location>
        <begin position="397"/>
        <end position="425"/>
    </location>
</feature>
<dbReference type="InterPro" id="IPR036236">
    <property type="entry name" value="Znf_C2H2_sf"/>
</dbReference>
<feature type="region of interest" description="Disordered" evidence="6">
    <location>
        <begin position="876"/>
        <end position="927"/>
    </location>
</feature>
<sequence length="1290" mass="150829">MEDETNSMPLAISLEEVSSELPTDNNVNDKAVTIEANESDNESNESDCDDSYENNDDKYQDTDSESSYHFEYAPEVDNSCLVLPKLDSKKNSYIRNANHMYGKYVTRQCPMCDFEFSSAYCWKKHINIVHNLAKPEDLKFKYNEVGAKCKSCDFQTSSPDFNKLLDHQILHMPFSQFLKCKLCDWRTTAHPSMNFHLRQQHSDKMDISKKSIELTICPYCQEEFSSHWYLRKHMIQEHERTINDRTCFICLDCGEEFSSNTILRAHVFEKFADKTVGELGFQEVTNKEDNNKVTYKCTQCLAVFRKSTSRTFANIREHYMLHLGEPTGKHAYKCRYCEETFRRFDNIRVHVCEELRKMLQNDPQAKINRSLENKLEKHIIPQEPIERKRDYMKYIRHVCLKCGSTYGKLSQCKKHMMAKHGMNKPTGLDFKKIESNNVTDTYECAICEEFTCVLDLSSMLMHARIHNVYDPFQCKLCNTFFAYEHNIPGHECVEVDYMETTPINETRYPREAPIPNMDTFCPKCDQTYTKPSSLTRHMNRMHGMNEPYGLGFVQCEQGDESTENAYRCYECENFIITEKNLRAMLDHARQHLPYESFQCTLCKEKFRMKEQAKKHECPIDDAATVPDKYNLKILNTRLHNKMGRICPKCDKKFVKSVRSRVHVTKMHGMDKPAGLGFKTINSDNGNNKVLYQCMQCNDFYMEKLDFTIMAEHAREHFQYNSFWCIMCDEQFKFKVQAVAHKCLNDPNRVEEDNEAEVENKTFTKYPKNFEKIIKKFCPECDIEMPTIKAFRWHLGKYHEMNTMEGLQMKQTKGDLVECLICKVQTTHMRRYDHRFLHLPFKPYQCEFCKEYFIELEKAKSHCVECDLVPKRFEESKEVKKPQQAKKRTALSTEYTTTTTTTTAKKSKKGEKIPQFGSDGQDSASENENSNKTISVVLADDNDFSKFVKITCPFCPDTEFESHLKLIRHFNEIHNNFSEHFTIHPTNSANCKTCNKYFNIIYKKTMVKHYLSEIEAKCFFCRLCDKKSLYFERMRTHLLDGHKAVIAGQSSQEQNNANNGTDVETDPLKMTAVDISKVSRTTMAIPTNKTAVFNEFNAYISYSCPECNEPFVSSEQWHLHINTAHSFFEQNQLNIEATPDGHKRCKQCSVNISGGILAEQRHKLTHMEFKSFICTLCQHRSNTLGVLTQHLRRRHFAKGTFKCPMCTKVLSTSCERSEHIKSEHDPSEYPEKLCRVCLKLFTSNKSLNIHMDVHDPNRKVFPCDYCERSYMYNRELVLHVRAKHPKEAKAK</sequence>
<evidence type="ECO:0000313" key="9">
    <source>
        <dbReference type="Proteomes" id="UP000606786"/>
    </source>
</evidence>
<dbReference type="InterPro" id="IPR013087">
    <property type="entry name" value="Znf_C2H2_type"/>
</dbReference>
<feature type="domain" description="C2H2-type" evidence="7">
    <location>
        <begin position="1231"/>
        <end position="1258"/>
    </location>
</feature>
<organism evidence="8 9">
    <name type="scientific">Ceratitis capitata</name>
    <name type="common">Mediterranean fruit fly</name>
    <name type="synonym">Tephritis capitata</name>
    <dbReference type="NCBI Taxonomy" id="7213"/>
    <lineage>
        <taxon>Eukaryota</taxon>
        <taxon>Metazoa</taxon>
        <taxon>Ecdysozoa</taxon>
        <taxon>Arthropoda</taxon>
        <taxon>Hexapoda</taxon>
        <taxon>Insecta</taxon>
        <taxon>Pterygota</taxon>
        <taxon>Neoptera</taxon>
        <taxon>Endopterygota</taxon>
        <taxon>Diptera</taxon>
        <taxon>Brachycera</taxon>
        <taxon>Muscomorpha</taxon>
        <taxon>Tephritoidea</taxon>
        <taxon>Tephritidae</taxon>
        <taxon>Ceratitis</taxon>
        <taxon>Ceratitis</taxon>
    </lineage>
</organism>
<evidence type="ECO:0000256" key="3">
    <source>
        <dbReference type="ARBA" id="ARBA00022771"/>
    </source>
</evidence>
<dbReference type="EMBL" id="CAJHJT010000012">
    <property type="protein sequence ID" value="CAD6999507.1"/>
    <property type="molecule type" value="Genomic_DNA"/>
</dbReference>
<dbReference type="Pfam" id="PF00096">
    <property type="entry name" value="zf-C2H2"/>
    <property type="match status" value="3"/>
</dbReference>
<evidence type="ECO:0000256" key="4">
    <source>
        <dbReference type="ARBA" id="ARBA00022833"/>
    </source>
</evidence>
<dbReference type="PROSITE" id="PS50157">
    <property type="entry name" value="ZINC_FINGER_C2H2_2"/>
    <property type="match status" value="8"/>
</dbReference>
<keyword evidence="4" id="KW-0862">Zinc</keyword>
<evidence type="ECO:0000256" key="6">
    <source>
        <dbReference type="SAM" id="MobiDB-lite"/>
    </source>
</evidence>
<comment type="caution">
    <text evidence="8">The sequence shown here is derived from an EMBL/GenBank/DDBJ whole genome shotgun (WGS) entry which is preliminary data.</text>
</comment>
<keyword evidence="9" id="KW-1185">Reference proteome</keyword>
<evidence type="ECO:0000313" key="8">
    <source>
        <dbReference type="EMBL" id="CAD6999507.1"/>
    </source>
</evidence>
<keyword evidence="2" id="KW-0677">Repeat</keyword>
<proteinExistence type="predicted"/>
<dbReference type="PANTHER" id="PTHR24379:SF121">
    <property type="entry name" value="C2H2-TYPE DOMAIN-CONTAINING PROTEIN"/>
    <property type="match status" value="1"/>
</dbReference>
<evidence type="ECO:0000256" key="5">
    <source>
        <dbReference type="PROSITE-ProRule" id="PRU00042"/>
    </source>
</evidence>
<name>A0A811UNZ2_CERCA</name>
<feature type="domain" description="C2H2-type" evidence="7">
    <location>
        <begin position="1260"/>
        <end position="1288"/>
    </location>
</feature>
<accession>A0A811UNZ2</accession>
<reference evidence="8" key="1">
    <citation type="submission" date="2020-11" db="EMBL/GenBank/DDBJ databases">
        <authorList>
            <person name="Whitehead M."/>
        </authorList>
    </citation>
    <scope>NUCLEOTIDE SEQUENCE</scope>
    <source>
        <strain evidence="8">EGII</strain>
    </source>
</reference>
<dbReference type="PROSITE" id="PS00028">
    <property type="entry name" value="ZINC_FINGER_C2H2_1"/>
    <property type="match status" value="8"/>
</dbReference>
<dbReference type="Gene3D" id="3.30.160.60">
    <property type="entry name" value="Classic Zinc Finger"/>
    <property type="match status" value="6"/>
</dbReference>
<protein>
    <submittedName>
        <fullName evidence="8">(Mediterranean fruit fly) hypothetical protein</fullName>
    </submittedName>
</protein>
<evidence type="ECO:0000256" key="1">
    <source>
        <dbReference type="ARBA" id="ARBA00022723"/>
    </source>
</evidence>
<feature type="domain" description="C2H2-type" evidence="7">
    <location>
        <begin position="644"/>
        <end position="672"/>
    </location>
</feature>
<keyword evidence="3 5" id="KW-0863">Zinc-finger</keyword>
<keyword evidence="1" id="KW-0479">Metal-binding</keyword>
<dbReference type="SUPFAM" id="SSF57667">
    <property type="entry name" value="beta-beta-alpha zinc fingers"/>
    <property type="match status" value="2"/>
</dbReference>